<dbReference type="AlphaFoldDB" id="A0A6N1MI15"/>
<dbReference type="NCBIfam" id="NF033493">
    <property type="entry name" value="MetS_like_NSS"/>
    <property type="match status" value="1"/>
</dbReference>
<evidence type="ECO:0000313" key="4">
    <source>
        <dbReference type="Proteomes" id="UP000509126"/>
    </source>
</evidence>
<proteinExistence type="predicted"/>
<dbReference type="Pfam" id="PF16951">
    <property type="entry name" value="MaAIMP_sms"/>
    <property type="match status" value="1"/>
</dbReference>
<evidence type="ECO:0000313" key="2">
    <source>
        <dbReference type="EMBL" id="MDP1448425.1"/>
    </source>
</evidence>
<dbReference type="GeneID" id="69583553"/>
<name>A0A6N1MI15_ACILW</name>
<dbReference type="RefSeq" id="WP_005268210.1">
    <property type="nucleotide sequence ID" value="NZ_CP054803.1"/>
</dbReference>
<accession>A0A6N1MI15</accession>
<keyword evidence="1" id="KW-1133">Transmembrane helix</keyword>
<dbReference type="InterPro" id="IPR031596">
    <property type="entry name" value="MaAIMP_sms"/>
</dbReference>
<dbReference type="Proteomes" id="UP000509126">
    <property type="component" value="Chromosome"/>
</dbReference>
<dbReference type="Proteomes" id="UP001242129">
    <property type="component" value="Unassembled WGS sequence"/>
</dbReference>
<evidence type="ECO:0000313" key="3">
    <source>
        <dbReference type="EMBL" id="QKU20234.1"/>
    </source>
</evidence>
<keyword evidence="1" id="KW-0472">Membrane</keyword>
<sequence length="36" mass="3961">MNTSALIMMIISIVLLWGGLVLAVIHLVKNPEEPED</sequence>
<keyword evidence="1" id="KW-0812">Transmembrane</keyword>
<protein>
    <submittedName>
        <fullName evidence="3">Methionine/alanine import family NSS transporter small subunit</fullName>
    </submittedName>
</protein>
<gene>
    <name evidence="3" type="ORF">FOB19_01520</name>
    <name evidence="2" type="ORF">Q8G51_11700</name>
</gene>
<evidence type="ECO:0000256" key="1">
    <source>
        <dbReference type="SAM" id="Phobius"/>
    </source>
</evidence>
<feature type="transmembrane region" description="Helical" evidence="1">
    <location>
        <begin position="6"/>
        <end position="28"/>
    </location>
</feature>
<reference evidence="2" key="2">
    <citation type="submission" date="2023-07" db="EMBL/GenBank/DDBJ databases">
        <title>Dynamics of blaOXA-23 gene transmission in Acinetobacter spp. from contaminated veterinary surfaces.</title>
        <authorList>
            <person name="Moreira Da Silva J."/>
            <person name="Menezes J."/>
            <person name="Fernandes L."/>
            <person name="Marques C."/>
            <person name="Amaral A."/>
            <person name="Timofte D."/>
            <person name="Pomba C."/>
        </authorList>
    </citation>
    <scope>NUCLEOTIDE SEQUENCE</scope>
    <source>
        <strain evidence="2">CMVB11Z4A1</strain>
    </source>
</reference>
<dbReference type="EMBL" id="JAUUUS010000292">
    <property type="protein sequence ID" value="MDP1448425.1"/>
    <property type="molecule type" value="Genomic_DNA"/>
</dbReference>
<dbReference type="EMBL" id="CP054803">
    <property type="protein sequence ID" value="QKU20234.1"/>
    <property type="molecule type" value="Genomic_DNA"/>
</dbReference>
<reference evidence="3 4" key="1">
    <citation type="submission" date="2019-11" db="EMBL/GenBank/DDBJ databases">
        <title>FDA dAtabase for Regulatory Grade micrObial Sequences (FDA-ARGOS): Supporting development and validation of Infectious Disease Dx tests.</title>
        <authorList>
            <person name="Patel R."/>
            <person name="Rucinski S."/>
            <person name="Tallon L."/>
            <person name="Sadzewicz L."/>
            <person name="Vavikolanu K."/>
            <person name="Mehta A."/>
            <person name="Aluvathingal J."/>
            <person name="Nadendla S."/>
            <person name="Nandy P."/>
            <person name="Geyer C."/>
            <person name="Yan Y."/>
            <person name="Sichtig H."/>
        </authorList>
    </citation>
    <scope>NUCLEOTIDE SEQUENCE [LARGE SCALE GENOMIC DNA]</scope>
    <source>
        <strain evidence="3 4">FDAARGOS_557</strain>
    </source>
</reference>
<organism evidence="3 4">
    <name type="scientific">Acinetobacter lwoffii</name>
    <dbReference type="NCBI Taxonomy" id="28090"/>
    <lineage>
        <taxon>Bacteria</taxon>
        <taxon>Pseudomonadati</taxon>
        <taxon>Pseudomonadota</taxon>
        <taxon>Gammaproteobacteria</taxon>
        <taxon>Moraxellales</taxon>
        <taxon>Moraxellaceae</taxon>
        <taxon>Acinetobacter</taxon>
    </lineage>
</organism>